<evidence type="ECO:0000259" key="1">
    <source>
        <dbReference type="Pfam" id="PF14111"/>
    </source>
</evidence>
<dbReference type="EMBL" id="JAIVGD010000023">
    <property type="protein sequence ID" value="KAH0743456.1"/>
    <property type="molecule type" value="Genomic_DNA"/>
</dbReference>
<evidence type="ECO:0000313" key="2">
    <source>
        <dbReference type="EMBL" id="KAH0743456.1"/>
    </source>
</evidence>
<proteinExistence type="predicted"/>
<protein>
    <recommendedName>
        <fullName evidence="1">DUF4283 domain-containing protein</fullName>
    </recommendedName>
</protein>
<feature type="domain" description="DUF4283" evidence="1">
    <location>
        <begin position="88"/>
        <end position="129"/>
    </location>
</feature>
<comment type="caution">
    <text evidence="2">The sequence shown here is derived from an EMBL/GenBank/DDBJ whole genome shotgun (WGS) entry which is preliminary data.</text>
</comment>
<dbReference type="Proteomes" id="UP000826656">
    <property type="component" value="Unassembled WGS sequence"/>
</dbReference>
<organism evidence="2 3">
    <name type="scientific">Solanum tuberosum</name>
    <name type="common">Potato</name>
    <dbReference type="NCBI Taxonomy" id="4113"/>
    <lineage>
        <taxon>Eukaryota</taxon>
        <taxon>Viridiplantae</taxon>
        <taxon>Streptophyta</taxon>
        <taxon>Embryophyta</taxon>
        <taxon>Tracheophyta</taxon>
        <taxon>Spermatophyta</taxon>
        <taxon>Magnoliopsida</taxon>
        <taxon>eudicotyledons</taxon>
        <taxon>Gunneridae</taxon>
        <taxon>Pentapetalae</taxon>
        <taxon>asterids</taxon>
        <taxon>lamiids</taxon>
        <taxon>Solanales</taxon>
        <taxon>Solanaceae</taxon>
        <taxon>Solanoideae</taxon>
        <taxon>Solaneae</taxon>
        <taxon>Solanum</taxon>
    </lineage>
</organism>
<accession>A0ABQ7U977</accession>
<dbReference type="Pfam" id="PF14111">
    <property type="entry name" value="DUF4283"/>
    <property type="match status" value="1"/>
</dbReference>
<gene>
    <name evidence="2" type="ORF">KY290_031449</name>
</gene>
<sequence>MTYLMASADGGPPLKVVGPPLLTNPSEFPFLGGNNSQTLQAANKDVTFSDLLQSQEESLEAPTKSVSYVDGIPHIQWTALEVEQMNIKEDLQYAVVGKFAHVWPEMDDLREAIPKQCNIKSKCKIGLFRN</sequence>
<dbReference type="InterPro" id="IPR025558">
    <property type="entry name" value="DUF4283"/>
</dbReference>
<reference evidence="2 3" key="1">
    <citation type="journal article" date="2021" name="bioRxiv">
        <title>Chromosome-scale and haplotype-resolved genome assembly of a tetraploid potato cultivar.</title>
        <authorList>
            <person name="Sun H."/>
            <person name="Jiao W.-B."/>
            <person name="Krause K."/>
            <person name="Campoy J.A."/>
            <person name="Goel M."/>
            <person name="Folz-Donahue K."/>
            <person name="Kukat C."/>
            <person name="Huettel B."/>
            <person name="Schneeberger K."/>
        </authorList>
    </citation>
    <scope>NUCLEOTIDE SEQUENCE [LARGE SCALE GENOMIC DNA]</scope>
    <source>
        <strain evidence="2">SolTubOtavaFocal</strain>
        <tissue evidence="2">Leaves</tissue>
    </source>
</reference>
<evidence type="ECO:0000313" key="3">
    <source>
        <dbReference type="Proteomes" id="UP000826656"/>
    </source>
</evidence>
<name>A0ABQ7U977_SOLTU</name>
<keyword evidence="3" id="KW-1185">Reference proteome</keyword>